<dbReference type="RefSeq" id="WP_320943356.1">
    <property type="nucleotide sequence ID" value="NZ_BAABEU010000011.1"/>
</dbReference>
<proteinExistence type="predicted"/>
<organism evidence="2 3">
    <name type="scientific">Microbacterium rhizosphaerae</name>
    <dbReference type="NCBI Taxonomy" id="1678237"/>
    <lineage>
        <taxon>Bacteria</taxon>
        <taxon>Bacillati</taxon>
        <taxon>Actinomycetota</taxon>
        <taxon>Actinomycetes</taxon>
        <taxon>Micrococcales</taxon>
        <taxon>Microbacteriaceae</taxon>
        <taxon>Microbacterium</taxon>
    </lineage>
</organism>
<dbReference type="SUPFAM" id="SSF53067">
    <property type="entry name" value="Actin-like ATPase domain"/>
    <property type="match status" value="1"/>
</dbReference>
<reference evidence="2 3" key="1">
    <citation type="submission" date="2023-11" db="EMBL/GenBank/DDBJ databases">
        <title>Genome sequence of Microbacterium rhizosphaerae KACC 19337.</title>
        <authorList>
            <person name="Choi H."/>
            <person name="Kim S."/>
            <person name="Kim Y."/>
            <person name="Kwon S.-W."/>
            <person name="Heo J."/>
        </authorList>
    </citation>
    <scope>NUCLEOTIDE SEQUENCE [LARGE SCALE GENOMIC DNA]</scope>
    <source>
        <strain evidence="2 3">KACC 19337</strain>
    </source>
</reference>
<keyword evidence="3" id="KW-1185">Reference proteome</keyword>
<name>A0ABZ0STR6_9MICO</name>
<gene>
    <name evidence="2" type="ORF">SM116_05005</name>
</gene>
<dbReference type="InterPro" id="IPR043129">
    <property type="entry name" value="ATPase_NBD"/>
</dbReference>
<evidence type="ECO:0000313" key="3">
    <source>
        <dbReference type="Proteomes" id="UP001323798"/>
    </source>
</evidence>
<protein>
    <submittedName>
        <fullName evidence="2">BadF/BadG/BcrA/BcrD ATPase family protein</fullName>
    </submittedName>
</protein>
<evidence type="ECO:0000313" key="2">
    <source>
        <dbReference type="EMBL" id="WPR90652.1"/>
    </source>
</evidence>
<dbReference type="InterPro" id="IPR052519">
    <property type="entry name" value="Euk-type_GlcNAc_Kinase"/>
</dbReference>
<dbReference type="Pfam" id="PF01869">
    <property type="entry name" value="BcrAD_BadFG"/>
    <property type="match status" value="1"/>
</dbReference>
<dbReference type="InterPro" id="IPR002731">
    <property type="entry name" value="ATPase_BadF"/>
</dbReference>
<sequence>MTDGAMLAIDAGQTGIKIRMTAPGAAPRETTLAGVRTHEELIPQLAAAARAAAAGNRIAEVSAGVSGLTRRESDATALLDATRDLGTRLARLTHDSVTSFLGTLGGDRGAVVAAGTGVVTLAVGRSRVARVDGWGNIMGDAGSAYWIGREALDAGMRAYDGRGPRTPLTDVMRERWPDLDEAYIDLQGDPDRIRIVASFAPAVADLADADPVAEGICRRAAGELARSVTAALERVAEEADADASWAVGAVGGVFASGLIRSRFAQLLADGSVAVHLVSARGTGLDGAAALPGVGPEHPLSAFVSVASR</sequence>
<dbReference type="PANTHER" id="PTHR43190:SF3">
    <property type="entry name" value="N-ACETYL-D-GLUCOSAMINE KINASE"/>
    <property type="match status" value="1"/>
</dbReference>
<feature type="domain" description="ATPase BadF/BadG/BcrA/BcrD type" evidence="1">
    <location>
        <begin position="47"/>
        <end position="263"/>
    </location>
</feature>
<accession>A0ABZ0STR6</accession>
<dbReference type="Gene3D" id="3.30.420.40">
    <property type="match status" value="2"/>
</dbReference>
<evidence type="ECO:0000259" key="1">
    <source>
        <dbReference type="Pfam" id="PF01869"/>
    </source>
</evidence>
<dbReference type="PANTHER" id="PTHR43190">
    <property type="entry name" value="N-ACETYL-D-GLUCOSAMINE KINASE"/>
    <property type="match status" value="1"/>
</dbReference>
<dbReference type="EMBL" id="CP139368">
    <property type="protein sequence ID" value="WPR90652.1"/>
    <property type="molecule type" value="Genomic_DNA"/>
</dbReference>
<dbReference type="Proteomes" id="UP001323798">
    <property type="component" value="Chromosome"/>
</dbReference>